<reference evidence="2" key="1">
    <citation type="journal article" date="2023" name="G3 (Bethesda)">
        <title>Whole genome assembly and annotation of the endangered Caribbean coral Acropora cervicornis.</title>
        <authorList>
            <person name="Selwyn J.D."/>
            <person name="Vollmer S.V."/>
        </authorList>
    </citation>
    <scope>NUCLEOTIDE SEQUENCE</scope>
    <source>
        <strain evidence="2">K2</strain>
    </source>
</reference>
<protein>
    <recommendedName>
        <fullName evidence="4">Secreted protein</fullName>
    </recommendedName>
</protein>
<keyword evidence="1" id="KW-0732">Signal</keyword>
<feature type="chain" id="PRO_5042101231" description="Secreted protein" evidence="1">
    <location>
        <begin position="25"/>
        <end position="128"/>
    </location>
</feature>
<name>A0AAD9PR74_ACRCE</name>
<dbReference type="Proteomes" id="UP001249851">
    <property type="component" value="Unassembled WGS sequence"/>
</dbReference>
<evidence type="ECO:0000313" key="3">
    <source>
        <dbReference type="Proteomes" id="UP001249851"/>
    </source>
</evidence>
<gene>
    <name evidence="2" type="ORF">P5673_032420</name>
</gene>
<sequence length="128" mass="14905">MLLCGRLMFQLHLSLFMSFRSGSGCFLRAHSVKNSRARSNRLMTINRKFHIRFLKVQGTDPWINKVFEFFVGSFTEDHSLSSPAVVFRKSKEREIWPIMSAISANSHSTILYHCNRPSKSREDKKKSH</sequence>
<evidence type="ECO:0008006" key="4">
    <source>
        <dbReference type="Google" id="ProtNLM"/>
    </source>
</evidence>
<evidence type="ECO:0000313" key="2">
    <source>
        <dbReference type="EMBL" id="KAK2547552.1"/>
    </source>
</evidence>
<proteinExistence type="predicted"/>
<organism evidence="2 3">
    <name type="scientific">Acropora cervicornis</name>
    <name type="common">Staghorn coral</name>
    <dbReference type="NCBI Taxonomy" id="6130"/>
    <lineage>
        <taxon>Eukaryota</taxon>
        <taxon>Metazoa</taxon>
        <taxon>Cnidaria</taxon>
        <taxon>Anthozoa</taxon>
        <taxon>Hexacorallia</taxon>
        <taxon>Scleractinia</taxon>
        <taxon>Astrocoeniina</taxon>
        <taxon>Acroporidae</taxon>
        <taxon>Acropora</taxon>
    </lineage>
</organism>
<keyword evidence="3" id="KW-1185">Reference proteome</keyword>
<evidence type="ECO:0000256" key="1">
    <source>
        <dbReference type="SAM" id="SignalP"/>
    </source>
</evidence>
<dbReference type="EMBL" id="JARQWQ010000178">
    <property type="protein sequence ID" value="KAK2547552.1"/>
    <property type="molecule type" value="Genomic_DNA"/>
</dbReference>
<feature type="signal peptide" evidence="1">
    <location>
        <begin position="1"/>
        <end position="24"/>
    </location>
</feature>
<dbReference type="AlphaFoldDB" id="A0AAD9PR74"/>
<comment type="caution">
    <text evidence="2">The sequence shown here is derived from an EMBL/GenBank/DDBJ whole genome shotgun (WGS) entry which is preliminary data.</text>
</comment>
<reference evidence="2" key="2">
    <citation type="journal article" date="2023" name="Science">
        <title>Genomic signatures of disease resistance in endangered staghorn corals.</title>
        <authorList>
            <person name="Vollmer S.V."/>
            <person name="Selwyn J.D."/>
            <person name="Despard B.A."/>
            <person name="Roesel C.L."/>
        </authorList>
    </citation>
    <scope>NUCLEOTIDE SEQUENCE</scope>
    <source>
        <strain evidence="2">K2</strain>
    </source>
</reference>
<accession>A0AAD9PR74</accession>